<dbReference type="EMBL" id="QJNU01000401">
    <property type="protein sequence ID" value="RYO99941.1"/>
    <property type="molecule type" value="Genomic_DNA"/>
</dbReference>
<keyword evidence="1" id="KW-0436">Ligase</keyword>
<dbReference type="STRING" id="155417.A0A4Q4T7V8"/>
<dbReference type="PANTHER" id="PTHR11846:SF0">
    <property type="entry name" value="ADENYLOSUCCINATE SYNTHETASE"/>
    <property type="match status" value="1"/>
</dbReference>
<evidence type="ECO:0000256" key="1">
    <source>
        <dbReference type="ARBA" id="ARBA00022598"/>
    </source>
</evidence>
<dbReference type="GO" id="GO:0046872">
    <property type="term" value="F:metal ion binding"/>
    <property type="evidence" value="ECO:0007669"/>
    <property type="project" value="UniProtKB-KW"/>
</dbReference>
<evidence type="ECO:0000313" key="7">
    <source>
        <dbReference type="Proteomes" id="UP000293360"/>
    </source>
</evidence>
<keyword evidence="5" id="KW-0460">Magnesium</keyword>
<dbReference type="InterPro" id="IPR042109">
    <property type="entry name" value="Adenylosuccinate_synth_dom1"/>
</dbReference>
<dbReference type="GO" id="GO:0000166">
    <property type="term" value="F:nucleotide binding"/>
    <property type="evidence" value="ECO:0007669"/>
    <property type="project" value="UniProtKB-KW"/>
</dbReference>
<protein>
    <recommendedName>
        <fullName evidence="8">Adenylosuccinate synthetase</fullName>
    </recommendedName>
</protein>
<dbReference type="GO" id="GO:0005737">
    <property type="term" value="C:cytoplasm"/>
    <property type="evidence" value="ECO:0007669"/>
    <property type="project" value="TreeGrafter"/>
</dbReference>
<evidence type="ECO:0008006" key="8">
    <source>
        <dbReference type="Google" id="ProtNLM"/>
    </source>
</evidence>
<keyword evidence="2" id="KW-0479">Metal-binding</keyword>
<dbReference type="SMART" id="SM00788">
    <property type="entry name" value="Adenylsucc_synt"/>
    <property type="match status" value="1"/>
</dbReference>
<gene>
    <name evidence="6" type="ORF">DL764_006650</name>
</gene>
<dbReference type="InterPro" id="IPR001114">
    <property type="entry name" value="Adenylosuccinate_synthetase"/>
</dbReference>
<dbReference type="AlphaFoldDB" id="A0A4Q4T7V8"/>
<dbReference type="OrthoDB" id="10265645at2759"/>
<evidence type="ECO:0000256" key="2">
    <source>
        <dbReference type="ARBA" id="ARBA00022723"/>
    </source>
</evidence>
<keyword evidence="7" id="KW-1185">Reference proteome</keyword>
<organism evidence="6 7">
    <name type="scientific">Monosporascus ibericus</name>
    <dbReference type="NCBI Taxonomy" id="155417"/>
    <lineage>
        <taxon>Eukaryota</taxon>
        <taxon>Fungi</taxon>
        <taxon>Dikarya</taxon>
        <taxon>Ascomycota</taxon>
        <taxon>Pezizomycotina</taxon>
        <taxon>Sordariomycetes</taxon>
        <taxon>Xylariomycetidae</taxon>
        <taxon>Xylariales</taxon>
        <taxon>Xylariales incertae sedis</taxon>
        <taxon>Monosporascus</taxon>
    </lineage>
</organism>
<comment type="caution">
    <text evidence="6">The sequence shown here is derived from an EMBL/GenBank/DDBJ whole genome shotgun (WGS) entry which is preliminary data.</text>
</comment>
<evidence type="ECO:0000256" key="5">
    <source>
        <dbReference type="ARBA" id="ARBA00022842"/>
    </source>
</evidence>
<name>A0A4Q4T7V8_9PEZI</name>
<keyword evidence="3" id="KW-0547">Nucleotide-binding</keyword>
<dbReference type="InterPro" id="IPR027417">
    <property type="entry name" value="P-loop_NTPase"/>
</dbReference>
<dbReference type="Proteomes" id="UP000293360">
    <property type="component" value="Unassembled WGS sequence"/>
</dbReference>
<dbReference type="GO" id="GO:0004019">
    <property type="term" value="F:adenylosuccinate synthase activity"/>
    <property type="evidence" value="ECO:0007669"/>
    <property type="project" value="InterPro"/>
</dbReference>
<keyword evidence="4" id="KW-0658">Purine biosynthesis</keyword>
<dbReference type="Gene3D" id="1.10.300.10">
    <property type="entry name" value="Adenylosuccinate Synthetase, subunit A, domain 2"/>
    <property type="match status" value="1"/>
</dbReference>
<evidence type="ECO:0000256" key="4">
    <source>
        <dbReference type="ARBA" id="ARBA00022755"/>
    </source>
</evidence>
<dbReference type="Pfam" id="PF00709">
    <property type="entry name" value="Adenylsucc_synt"/>
    <property type="match status" value="1"/>
</dbReference>
<accession>A0A4Q4T7V8</accession>
<dbReference type="PANTHER" id="PTHR11846">
    <property type="entry name" value="ADENYLOSUCCINATE SYNTHETASE"/>
    <property type="match status" value="1"/>
</dbReference>
<dbReference type="SUPFAM" id="SSF52540">
    <property type="entry name" value="P-loop containing nucleoside triphosphate hydrolases"/>
    <property type="match status" value="1"/>
</dbReference>
<evidence type="ECO:0000313" key="6">
    <source>
        <dbReference type="EMBL" id="RYO99941.1"/>
    </source>
</evidence>
<reference evidence="6 7" key="1">
    <citation type="submission" date="2018-06" db="EMBL/GenBank/DDBJ databases">
        <title>Complete Genomes of Monosporascus.</title>
        <authorList>
            <person name="Robinson A.J."/>
            <person name="Natvig D.O."/>
        </authorList>
    </citation>
    <scope>NUCLEOTIDE SEQUENCE [LARGE SCALE GENOMIC DNA]</scope>
    <source>
        <strain evidence="6 7">CBS 110550</strain>
    </source>
</reference>
<dbReference type="InterPro" id="IPR042110">
    <property type="entry name" value="Adenylosuccinate_synth_dom2"/>
</dbReference>
<sequence>MATIILGAQWGDEGGGHNAGHSIVANGVSCRYALLGDALQLQLRNEDLRLLASSFHLLPSGLVNPNCVHDQIFISDRVHIDLDLHIAVHGLEEVELGERKRSGIRLAEVFNAELFESKLRRLASHYQKQYGDLIKYHVEEELARFQQYRPKLAK</sequence>
<dbReference type="Gene3D" id="3.40.440.10">
    <property type="entry name" value="Adenylosuccinate Synthetase, subunit A, domain 1"/>
    <property type="match status" value="1"/>
</dbReference>
<proteinExistence type="predicted"/>
<evidence type="ECO:0000256" key="3">
    <source>
        <dbReference type="ARBA" id="ARBA00022741"/>
    </source>
</evidence>
<dbReference type="GO" id="GO:0044208">
    <property type="term" value="P:'de novo' AMP biosynthetic process"/>
    <property type="evidence" value="ECO:0007669"/>
    <property type="project" value="TreeGrafter"/>
</dbReference>
<dbReference type="GO" id="GO:0046040">
    <property type="term" value="P:IMP metabolic process"/>
    <property type="evidence" value="ECO:0007669"/>
    <property type="project" value="TreeGrafter"/>
</dbReference>